<keyword evidence="2" id="KW-1185">Reference proteome</keyword>
<dbReference type="RefSeq" id="WP_261854102.1">
    <property type="nucleotide sequence ID" value="NZ_BQXY01000010.1"/>
</dbReference>
<evidence type="ECO:0000313" key="2">
    <source>
        <dbReference type="Proteomes" id="UP001057868"/>
    </source>
</evidence>
<comment type="caution">
    <text evidence="1">The sequence shown here is derived from an EMBL/GenBank/DDBJ whole genome shotgun (WGS) entry which is preliminary data.</text>
</comment>
<dbReference type="EMBL" id="BQXY01000010">
    <property type="protein sequence ID" value="GKU27233.1"/>
    <property type="molecule type" value="Genomic_DNA"/>
</dbReference>
<evidence type="ECO:0000313" key="1">
    <source>
        <dbReference type="EMBL" id="GKU27233.1"/>
    </source>
</evidence>
<dbReference type="AlphaFoldDB" id="A0A9W5Y673"/>
<dbReference type="Proteomes" id="UP001057868">
    <property type="component" value="Unassembled WGS sequence"/>
</dbReference>
<dbReference type="PANTHER" id="PTHR23416">
    <property type="entry name" value="SIALIC ACID SYNTHASE-RELATED"/>
    <property type="match status" value="1"/>
</dbReference>
<dbReference type="SUPFAM" id="SSF51161">
    <property type="entry name" value="Trimeric LpxA-like enzymes"/>
    <property type="match status" value="1"/>
</dbReference>
<accession>A0A9W5Y673</accession>
<proteinExistence type="predicted"/>
<dbReference type="InterPro" id="IPR051159">
    <property type="entry name" value="Hexapeptide_acetyltransf"/>
</dbReference>
<evidence type="ECO:0008006" key="3">
    <source>
        <dbReference type="Google" id="ProtNLM"/>
    </source>
</evidence>
<dbReference type="Gene3D" id="2.160.10.10">
    <property type="entry name" value="Hexapeptide repeat proteins"/>
    <property type="match status" value="1"/>
</dbReference>
<gene>
    <name evidence="1" type="ORF">CFOLD11_40600</name>
</gene>
<name>A0A9W5Y673_9CLOT</name>
<dbReference type="InterPro" id="IPR011004">
    <property type="entry name" value="Trimer_LpxA-like_sf"/>
</dbReference>
<organism evidence="1 2">
    <name type="scientific">Clostridium folliculivorans</name>
    <dbReference type="NCBI Taxonomy" id="2886038"/>
    <lineage>
        <taxon>Bacteria</taxon>
        <taxon>Bacillati</taxon>
        <taxon>Bacillota</taxon>
        <taxon>Clostridia</taxon>
        <taxon>Eubacteriales</taxon>
        <taxon>Clostridiaceae</taxon>
        <taxon>Clostridium</taxon>
    </lineage>
</organism>
<protein>
    <recommendedName>
        <fullName evidence="3">Acyltransferase</fullName>
    </recommendedName>
</protein>
<reference evidence="1" key="1">
    <citation type="journal article" date="2023" name="Int. J. Syst. Evol. Microbiol.">
        <title>&lt;i&gt;Clostridium folliculivorans&lt;/i&gt; sp. nov., isolated from soil samples of an organic paddy in Japan.</title>
        <authorList>
            <person name="Tazawa J."/>
            <person name="Kobayashi H."/>
            <person name="Tanizawa Y."/>
            <person name="Uchino A."/>
            <person name="Tanaka F."/>
            <person name="Urashima Y."/>
            <person name="Miura S."/>
            <person name="Sakamoto M."/>
            <person name="Ohkuma M."/>
            <person name="Tohno M."/>
        </authorList>
    </citation>
    <scope>NUCLEOTIDE SEQUENCE</scope>
    <source>
        <strain evidence="1">D1-1</strain>
    </source>
</reference>
<sequence>MKSIIKQILKKVSLMYFTIKNIYTNYIKKNNYISIKNIFIKGKLKIIGKNNIVKIDSYCNKLKININGNNNNIIITGNAIVGFAVEVYGDNNELCLLNIDSIANSKVIIKGKKCIVKISDGTTIGGCRIVSSGEENMVYIGERCMLSDGIEIWASDTHRIINAEDEQLINKAKDIIICNDVWIGQGVTILKGSKINAGSIVGMRAVVKKEIPEKSIYVTEYNGKIVKRNIKWSR</sequence>